<dbReference type="GO" id="GO:0005524">
    <property type="term" value="F:ATP binding"/>
    <property type="evidence" value="ECO:0007669"/>
    <property type="project" value="InterPro"/>
</dbReference>
<evidence type="ECO:0000256" key="4">
    <source>
        <dbReference type="ARBA" id="ARBA00022737"/>
    </source>
</evidence>
<dbReference type="SUPFAM" id="SSF52058">
    <property type="entry name" value="L domain-like"/>
    <property type="match status" value="1"/>
</dbReference>
<evidence type="ECO:0000313" key="13">
    <source>
        <dbReference type="Proteomes" id="UP000636800"/>
    </source>
</evidence>
<proteinExistence type="predicted"/>
<keyword evidence="5 9" id="KW-1133">Transmembrane helix</keyword>
<evidence type="ECO:0000256" key="8">
    <source>
        <dbReference type="SAM" id="MobiDB-lite"/>
    </source>
</evidence>
<dbReference type="Pfam" id="PF13855">
    <property type="entry name" value="LRR_8"/>
    <property type="match status" value="1"/>
</dbReference>
<keyword evidence="1" id="KW-0433">Leucine-rich repeat</keyword>
<feature type="compositionally biased region" description="Basic and acidic residues" evidence="8">
    <location>
        <begin position="202"/>
        <end position="221"/>
    </location>
</feature>
<feature type="compositionally biased region" description="Low complexity" evidence="8">
    <location>
        <begin position="240"/>
        <end position="282"/>
    </location>
</feature>
<dbReference type="FunFam" id="3.80.10.10:FF:000400">
    <property type="entry name" value="Nuclear pore complex protein NUP107"/>
    <property type="match status" value="1"/>
</dbReference>
<dbReference type="InterPro" id="IPR013210">
    <property type="entry name" value="LRR_N_plant-typ"/>
</dbReference>
<dbReference type="Gene3D" id="3.30.200.20">
    <property type="entry name" value="Phosphorylase Kinase, domain 1"/>
    <property type="match status" value="1"/>
</dbReference>
<organism evidence="12 13">
    <name type="scientific">Vanilla planifolia</name>
    <name type="common">Vanilla</name>
    <dbReference type="NCBI Taxonomy" id="51239"/>
    <lineage>
        <taxon>Eukaryota</taxon>
        <taxon>Viridiplantae</taxon>
        <taxon>Streptophyta</taxon>
        <taxon>Embryophyta</taxon>
        <taxon>Tracheophyta</taxon>
        <taxon>Spermatophyta</taxon>
        <taxon>Magnoliopsida</taxon>
        <taxon>Liliopsida</taxon>
        <taxon>Asparagales</taxon>
        <taxon>Orchidaceae</taxon>
        <taxon>Vanilloideae</taxon>
        <taxon>Vanilleae</taxon>
        <taxon>Vanilla</taxon>
    </lineage>
</organism>
<dbReference type="PANTHER" id="PTHR46084">
    <property type="entry name" value="PROTEIN MALE DISCOVERER 2"/>
    <property type="match status" value="1"/>
</dbReference>
<evidence type="ECO:0000256" key="2">
    <source>
        <dbReference type="ARBA" id="ARBA00022692"/>
    </source>
</evidence>
<keyword evidence="4" id="KW-0677">Repeat</keyword>
<evidence type="ECO:0000256" key="7">
    <source>
        <dbReference type="ARBA" id="ARBA00046288"/>
    </source>
</evidence>
<dbReference type="FunFam" id="3.30.200.20:FF:000489">
    <property type="entry name" value="Inactive receptor-like serine/threonine-protein kinase"/>
    <property type="match status" value="1"/>
</dbReference>
<feature type="region of interest" description="Disordered" evidence="8">
    <location>
        <begin position="202"/>
        <end position="291"/>
    </location>
</feature>
<dbReference type="InterPro" id="IPR032675">
    <property type="entry name" value="LRR_dom_sf"/>
</dbReference>
<dbReference type="PANTHER" id="PTHR46084:SF23">
    <property type="entry name" value="OS07G0693000 PROTEIN"/>
    <property type="match status" value="1"/>
</dbReference>
<dbReference type="Gene3D" id="3.80.10.10">
    <property type="entry name" value="Ribonuclease Inhibitor"/>
    <property type="match status" value="1"/>
</dbReference>
<feature type="domain" description="Protein kinase" evidence="11">
    <location>
        <begin position="374"/>
        <end position="647"/>
    </location>
</feature>
<dbReference type="OrthoDB" id="47330at2759"/>
<keyword evidence="6 9" id="KW-0472">Membrane</keyword>
<feature type="transmembrane region" description="Helical" evidence="9">
    <location>
        <begin position="332"/>
        <end position="355"/>
    </location>
</feature>
<dbReference type="SUPFAM" id="SSF56112">
    <property type="entry name" value="Protein kinase-like (PK-like)"/>
    <property type="match status" value="1"/>
</dbReference>
<evidence type="ECO:0000256" key="5">
    <source>
        <dbReference type="ARBA" id="ARBA00022989"/>
    </source>
</evidence>
<sequence length="663" mass="73282">MTGFTLRWRLAILTLLVCWAAELCAAVTEEGQDCCGRALLRFRDKVEVDPYGALADWHEAGVADPCSWFGVECADGRVVALNLNDLLLRGMLAPELGKLIHMKYLNLHNNSFSGIIPPELGGLQELQVLDLGHNNLSGLLPPDLGSILSLEFIVIEGNRLVDGIPWHMNKLLLLSQKYVDGDKSCSQRRLCTRSDRNGIIRRLLEMDGKKKGRLNDVDKAHRSSPAPVAHPPLPRQLKHQSGQSLPPLSSQTQPPSASPLASQPSLSSNHSPSPRQSPSPTSEAPAFVPYPSTNLTTLPPSVFLPLNSLNFPTEGPSPVGGTSREKHRSSRIMLISVMGGVSFLLVLTIFFLLLVPNQQGLPALKRSEIQTACEDFSNIIGSLPNCKIYKGTLSSGVEIAVLSIQIDSSKDWSKQCESEFRMKISRLSKVNHKNFVNLLGYCEEEEPFTRMMVFEYAPNGTLFEHLHVKEAEHLDWAARLRIAMGIAYCLDHMLQLTPPVVIENIKSSTIYLTDDYAAKVSDLDFSREFGETSSPPHPSQVSKLDQKKTVYQFGLLLIEILSGRIPSTKDDILLENLASCCHNGEKPPKNMMDPTLTSFNEDDVGELCEVIQSCINPNLHDRPTMSEISGRLKCITEVSPDRATPTISPLWWAELEIISSEAN</sequence>
<dbReference type="Gene3D" id="1.10.510.10">
    <property type="entry name" value="Transferase(Phosphotransferase) domain 1"/>
    <property type="match status" value="1"/>
</dbReference>
<evidence type="ECO:0000256" key="10">
    <source>
        <dbReference type="SAM" id="SignalP"/>
    </source>
</evidence>
<dbReference type="InterPro" id="IPR001611">
    <property type="entry name" value="Leu-rich_rpt"/>
</dbReference>
<evidence type="ECO:0000256" key="6">
    <source>
        <dbReference type="ARBA" id="ARBA00023136"/>
    </source>
</evidence>
<dbReference type="InterPro" id="IPR011009">
    <property type="entry name" value="Kinase-like_dom_sf"/>
</dbReference>
<dbReference type="InterPro" id="IPR000719">
    <property type="entry name" value="Prot_kinase_dom"/>
</dbReference>
<dbReference type="PROSITE" id="PS50011">
    <property type="entry name" value="PROTEIN_KINASE_DOM"/>
    <property type="match status" value="1"/>
</dbReference>
<comment type="caution">
    <text evidence="12">The sequence shown here is derived from an EMBL/GenBank/DDBJ whole genome shotgun (WGS) entry which is preliminary data.</text>
</comment>
<dbReference type="InterPro" id="IPR001245">
    <property type="entry name" value="Ser-Thr/Tyr_kinase_cat_dom"/>
</dbReference>
<dbReference type="EMBL" id="JADCNL010000001">
    <property type="protein sequence ID" value="KAG0496434.1"/>
    <property type="molecule type" value="Genomic_DNA"/>
</dbReference>
<evidence type="ECO:0000256" key="9">
    <source>
        <dbReference type="SAM" id="Phobius"/>
    </source>
</evidence>
<dbReference type="Pfam" id="PF08263">
    <property type="entry name" value="LRRNT_2"/>
    <property type="match status" value="1"/>
</dbReference>
<dbReference type="AlphaFoldDB" id="A0A835VD97"/>
<keyword evidence="13" id="KW-1185">Reference proteome</keyword>
<comment type="subcellular location">
    <subcellularLocation>
        <location evidence="7">Endomembrane system</location>
        <topology evidence="7">Single-pass type I membrane protein</topology>
    </subcellularLocation>
</comment>
<dbReference type="GO" id="GO:0012505">
    <property type="term" value="C:endomembrane system"/>
    <property type="evidence" value="ECO:0007669"/>
    <property type="project" value="UniProtKB-SubCell"/>
</dbReference>
<protein>
    <recommendedName>
        <fullName evidence="11">Protein kinase domain-containing protein</fullName>
    </recommendedName>
</protein>
<feature type="chain" id="PRO_5032553375" description="Protein kinase domain-containing protein" evidence="10">
    <location>
        <begin position="27"/>
        <end position="663"/>
    </location>
</feature>
<keyword evidence="3 10" id="KW-0732">Signal</keyword>
<accession>A0A835VD97</accession>
<evidence type="ECO:0000313" key="12">
    <source>
        <dbReference type="EMBL" id="KAG0496434.1"/>
    </source>
</evidence>
<reference evidence="12 13" key="1">
    <citation type="journal article" date="2020" name="Nat. Food">
        <title>A phased Vanilla planifolia genome enables genetic improvement of flavour and production.</title>
        <authorList>
            <person name="Hasing T."/>
            <person name="Tang H."/>
            <person name="Brym M."/>
            <person name="Khazi F."/>
            <person name="Huang T."/>
            <person name="Chambers A.H."/>
        </authorList>
    </citation>
    <scope>NUCLEOTIDE SEQUENCE [LARGE SCALE GENOMIC DNA]</scope>
    <source>
        <tissue evidence="12">Leaf</tissue>
    </source>
</reference>
<gene>
    <name evidence="12" type="ORF">HPP92_001125</name>
</gene>
<evidence type="ECO:0000256" key="3">
    <source>
        <dbReference type="ARBA" id="ARBA00022729"/>
    </source>
</evidence>
<evidence type="ECO:0000256" key="1">
    <source>
        <dbReference type="ARBA" id="ARBA00022614"/>
    </source>
</evidence>
<feature type="signal peptide" evidence="10">
    <location>
        <begin position="1"/>
        <end position="26"/>
    </location>
</feature>
<keyword evidence="2 9" id="KW-0812">Transmembrane</keyword>
<dbReference type="Pfam" id="PF07714">
    <property type="entry name" value="PK_Tyr_Ser-Thr"/>
    <property type="match status" value="1"/>
</dbReference>
<dbReference type="Proteomes" id="UP000636800">
    <property type="component" value="Chromosome 1"/>
</dbReference>
<dbReference type="GO" id="GO:0004672">
    <property type="term" value="F:protein kinase activity"/>
    <property type="evidence" value="ECO:0007669"/>
    <property type="project" value="InterPro"/>
</dbReference>
<name>A0A835VD97_VANPL</name>
<evidence type="ECO:0000259" key="11">
    <source>
        <dbReference type="PROSITE" id="PS50011"/>
    </source>
</evidence>